<gene>
    <name evidence="1" type="ordered locus">Sgly_1685</name>
</gene>
<dbReference type="EMBL" id="CP002547">
    <property type="protein sequence ID" value="ADY55983.1"/>
    <property type="molecule type" value="Genomic_DNA"/>
</dbReference>
<dbReference type="STRING" id="645991.Sgly_1685"/>
<keyword evidence="2" id="KW-1185">Reference proteome</keyword>
<evidence type="ECO:0000313" key="1">
    <source>
        <dbReference type="EMBL" id="ADY55983.1"/>
    </source>
</evidence>
<dbReference type="Proteomes" id="UP000007488">
    <property type="component" value="Chromosome"/>
</dbReference>
<dbReference type="KEGG" id="sgy:Sgly_1685"/>
<dbReference type="AlphaFoldDB" id="F0SYU6"/>
<accession>F0SYU6</accession>
<name>F0SYU6_SYNGF</name>
<organism evidence="1 2">
    <name type="scientific">Syntrophobotulus glycolicus (strain DSM 8271 / FlGlyR)</name>
    <dbReference type="NCBI Taxonomy" id="645991"/>
    <lineage>
        <taxon>Bacteria</taxon>
        <taxon>Bacillati</taxon>
        <taxon>Bacillota</taxon>
        <taxon>Clostridia</taxon>
        <taxon>Eubacteriales</taxon>
        <taxon>Desulfitobacteriaceae</taxon>
        <taxon>Syntrophobotulus</taxon>
    </lineage>
</organism>
<reference evidence="1 2" key="1">
    <citation type="journal article" date="2011" name="Stand. Genomic Sci.">
        <title>Complete genome sequence of Syntrophobotulus glycolicus type strain (FlGlyR).</title>
        <authorList>
            <person name="Han C."/>
            <person name="Mwirichia R."/>
            <person name="Chertkov O."/>
            <person name="Held B."/>
            <person name="Lapidus A."/>
            <person name="Nolan M."/>
            <person name="Lucas S."/>
            <person name="Hammon N."/>
            <person name="Deshpande S."/>
            <person name="Cheng J.F."/>
            <person name="Tapia R."/>
            <person name="Goodwin L."/>
            <person name="Pitluck S."/>
            <person name="Huntemann M."/>
            <person name="Liolios K."/>
            <person name="Ivanova N."/>
            <person name="Pagani I."/>
            <person name="Mavromatis K."/>
            <person name="Ovchinikova G."/>
            <person name="Pati A."/>
            <person name="Chen A."/>
            <person name="Palaniappan K."/>
            <person name="Land M."/>
            <person name="Hauser L."/>
            <person name="Brambilla E.M."/>
            <person name="Rohde M."/>
            <person name="Spring S."/>
            <person name="Sikorski J."/>
            <person name="Goker M."/>
            <person name="Woyke T."/>
            <person name="Bristow J."/>
            <person name="Eisen J.A."/>
            <person name="Markowitz V."/>
            <person name="Hugenholtz P."/>
            <person name="Kyrpides N.C."/>
            <person name="Klenk H.P."/>
            <person name="Detter J.C."/>
        </authorList>
    </citation>
    <scope>NUCLEOTIDE SEQUENCE [LARGE SCALE GENOMIC DNA]</scope>
    <source>
        <strain evidence="2">DSM 8271 / FlGlyR</strain>
    </source>
</reference>
<dbReference type="HOGENOM" id="CLU_1824370_0_0_9"/>
<sequence length="141" mass="15829">MVIEVICMRPDKRLTRGIALIAVLLGLLQFKNARDPLELYFQLTKEIEAPAMSMDVPAFNAPAPEKTPIVLAVQPYGLVRIWEDGKYLGEIGKEKTTFSVSEGNLTLDARESQTAIVVEVEWKSSTQKINLDREIKTIILK</sequence>
<dbReference type="RefSeq" id="WP_013624851.1">
    <property type="nucleotide sequence ID" value="NC_015172.1"/>
</dbReference>
<reference evidence="2" key="2">
    <citation type="submission" date="2011-02" db="EMBL/GenBank/DDBJ databases">
        <title>The complete genome of Syntrophobotulus glycolicus DSM 8271.</title>
        <authorList>
            <person name="Lucas S."/>
            <person name="Copeland A."/>
            <person name="Lapidus A."/>
            <person name="Bruce D."/>
            <person name="Goodwin L."/>
            <person name="Pitluck S."/>
            <person name="Kyrpides N."/>
            <person name="Mavromatis K."/>
            <person name="Pagani I."/>
            <person name="Ivanova N."/>
            <person name="Mikhailova N."/>
            <person name="Chertkov O."/>
            <person name="Held B."/>
            <person name="Detter J.C."/>
            <person name="Tapia R."/>
            <person name="Han C."/>
            <person name="Land M."/>
            <person name="Hauser L."/>
            <person name="Markowitz V."/>
            <person name="Cheng J.-F."/>
            <person name="Hugenholtz P."/>
            <person name="Woyke T."/>
            <person name="Wu D."/>
            <person name="Spring S."/>
            <person name="Schroeder M."/>
            <person name="Brambilla E."/>
            <person name="Klenk H.-P."/>
            <person name="Eisen J.A."/>
        </authorList>
    </citation>
    <scope>NUCLEOTIDE SEQUENCE [LARGE SCALE GENOMIC DNA]</scope>
    <source>
        <strain evidence="2">DSM 8271 / FlGlyR</strain>
    </source>
</reference>
<protein>
    <submittedName>
        <fullName evidence="1">Uncharacterized protein</fullName>
    </submittedName>
</protein>
<evidence type="ECO:0000313" key="2">
    <source>
        <dbReference type="Proteomes" id="UP000007488"/>
    </source>
</evidence>
<proteinExistence type="predicted"/>